<dbReference type="Pfam" id="PF00994">
    <property type="entry name" value="MoCF_biosynth"/>
    <property type="match status" value="1"/>
</dbReference>
<evidence type="ECO:0000256" key="1">
    <source>
        <dbReference type="ARBA" id="ARBA00002901"/>
    </source>
</evidence>
<organism evidence="8 9">
    <name type="scientific">Ralstonia syzygii</name>
    <dbReference type="NCBI Taxonomy" id="28097"/>
    <lineage>
        <taxon>Bacteria</taxon>
        <taxon>Pseudomonadati</taxon>
        <taxon>Pseudomonadota</taxon>
        <taxon>Betaproteobacteria</taxon>
        <taxon>Burkholderiales</taxon>
        <taxon>Burkholderiaceae</taxon>
        <taxon>Ralstonia</taxon>
        <taxon>Ralstonia solanacearum species complex</taxon>
    </lineage>
</organism>
<keyword evidence="9" id="KW-1185">Reference proteome</keyword>
<dbReference type="InterPro" id="IPR038987">
    <property type="entry name" value="MoeA-like"/>
</dbReference>
<dbReference type="SMART" id="SM00852">
    <property type="entry name" value="MoCF_biosynth"/>
    <property type="match status" value="1"/>
</dbReference>
<gene>
    <name evidence="8" type="ORF">GO998_11510</name>
</gene>
<dbReference type="SUPFAM" id="SSF63867">
    <property type="entry name" value="MoeA C-terminal domain-like"/>
    <property type="match status" value="1"/>
</dbReference>
<dbReference type="SUPFAM" id="SSF63882">
    <property type="entry name" value="MoeA N-terminal region -like"/>
    <property type="match status" value="1"/>
</dbReference>
<dbReference type="InterPro" id="IPR005111">
    <property type="entry name" value="MoeA_C_domain_IV"/>
</dbReference>
<comment type="similarity">
    <text evidence="3 6">Belongs to the MoeA family.</text>
</comment>
<dbReference type="PANTHER" id="PTHR10192:SF5">
    <property type="entry name" value="GEPHYRIN"/>
    <property type="match status" value="1"/>
</dbReference>
<evidence type="ECO:0000256" key="2">
    <source>
        <dbReference type="ARBA" id="ARBA00005046"/>
    </source>
</evidence>
<evidence type="ECO:0000256" key="4">
    <source>
        <dbReference type="ARBA" id="ARBA00023150"/>
    </source>
</evidence>
<dbReference type="InterPro" id="IPR005110">
    <property type="entry name" value="MoeA_linker/N"/>
</dbReference>
<dbReference type="Gene3D" id="2.170.190.11">
    <property type="entry name" value="Molybdopterin biosynthesis moea protein, domain 3"/>
    <property type="match status" value="1"/>
</dbReference>
<dbReference type="InterPro" id="IPR036425">
    <property type="entry name" value="MoaB/Mog-like_dom_sf"/>
</dbReference>
<dbReference type="InterPro" id="IPR036135">
    <property type="entry name" value="MoeA_linker/N_sf"/>
</dbReference>
<comment type="catalytic activity">
    <reaction evidence="5">
        <text>adenylyl-molybdopterin + molybdate = Mo-molybdopterin + AMP + H(+)</text>
        <dbReference type="Rhea" id="RHEA:35047"/>
        <dbReference type="ChEBI" id="CHEBI:15378"/>
        <dbReference type="ChEBI" id="CHEBI:36264"/>
        <dbReference type="ChEBI" id="CHEBI:62727"/>
        <dbReference type="ChEBI" id="CHEBI:71302"/>
        <dbReference type="ChEBI" id="CHEBI:456215"/>
        <dbReference type="EC" id="2.10.1.1"/>
    </reaction>
</comment>
<comment type="function">
    <text evidence="1 6">Catalyzes the insertion of molybdate into adenylated molybdopterin with the concomitant release of AMP.</text>
</comment>
<dbReference type="Gene3D" id="3.40.980.10">
    <property type="entry name" value="MoaB/Mog-like domain"/>
    <property type="match status" value="1"/>
</dbReference>
<sequence>MTTLASVVSCLSDYDPDALPVAQAQAIMRDFVRPVTGVARVPIRSALDSVLAEDVLSSIDVPAHDNSAMDGYAFASAELSRDGSSRDDLALRVIGTAYAGAAFDGTPGPGEAVRVMTGAVMPAGCDTVIPQEFTQGDATAVRFARDAVRAGDNRRLRGEDLAKGSAALTAGRVLRPADIGLLASLGIAEVPVRRRLRVAFFSTGDELRSIGEPLDAGCVYDSNRYTLHGMLSRLGVELIDMGVVRDDPAALEAAFRTAAENADAIITSGGVSVGEADFTKQMMAQLGDVTFWKIAMRPGRPMAFGRIASNGHSAFLFGLPGNPVAVMVTFYHFVRGALLRMMGAAETGAPLVPATSVAPIRKRPGRTEYQRGIAALNGSGQLEVRLTGQQGSGVLRSMSEANCFVVLAHEQGPINAGDTVQLLLFDGLV</sequence>
<evidence type="ECO:0000256" key="5">
    <source>
        <dbReference type="ARBA" id="ARBA00047317"/>
    </source>
</evidence>
<proteinExistence type="inferred from homology"/>
<dbReference type="NCBIfam" id="TIGR00177">
    <property type="entry name" value="molyb_syn"/>
    <property type="match status" value="1"/>
</dbReference>
<dbReference type="CDD" id="cd00887">
    <property type="entry name" value="MoeA"/>
    <property type="match status" value="1"/>
</dbReference>
<evidence type="ECO:0000256" key="3">
    <source>
        <dbReference type="ARBA" id="ARBA00010763"/>
    </source>
</evidence>
<dbReference type="Pfam" id="PF03453">
    <property type="entry name" value="MoeA_N"/>
    <property type="match status" value="1"/>
</dbReference>
<dbReference type="SUPFAM" id="SSF53218">
    <property type="entry name" value="Molybdenum cofactor biosynthesis proteins"/>
    <property type="match status" value="1"/>
</dbReference>
<dbReference type="InterPro" id="IPR036688">
    <property type="entry name" value="MoeA_C_domain_IV_sf"/>
</dbReference>
<keyword evidence="6" id="KW-0808">Transferase</keyword>
<keyword evidence="6" id="KW-0479">Metal-binding</keyword>
<feature type="domain" description="MoaB/Mog" evidence="7">
    <location>
        <begin position="199"/>
        <end position="340"/>
    </location>
</feature>
<dbReference type="Pfam" id="PF03454">
    <property type="entry name" value="MoeA_C"/>
    <property type="match status" value="1"/>
</dbReference>
<dbReference type="PANTHER" id="PTHR10192">
    <property type="entry name" value="MOLYBDOPTERIN BIOSYNTHESIS PROTEIN"/>
    <property type="match status" value="1"/>
</dbReference>
<dbReference type="Proteomes" id="UP000677898">
    <property type="component" value="Chromosome"/>
</dbReference>
<dbReference type="Gene3D" id="3.90.105.10">
    <property type="entry name" value="Molybdopterin biosynthesis moea protein, domain 2"/>
    <property type="match status" value="1"/>
</dbReference>
<name>A0ABX7ZFX1_9RALS</name>
<evidence type="ECO:0000313" key="8">
    <source>
        <dbReference type="EMBL" id="QUP54326.1"/>
    </source>
</evidence>
<dbReference type="EMBL" id="CP046729">
    <property type="protein sequence ID" value="QUP54326.1"/>
    <property type="molecule type" value="Genomic_DNA"/>
</dbReference>
<keyword evidence="6" id="KW-0460">Magnesium</keyword>
<evidence type="ECO:0000256" key="6">
    <source>
        <dbReference type="RuleBase" id="RU365090"/>
    </source>
</evidence>
<dbReference type="Gene3D" id="2.40.340.10">
    <property type="entry name" value="MoeA, C-terminal, domain IV"/>
    <property type="match status" value="1"/>
</dbReference>
<evidence type="ECO:0000259" key="7">
    <source>
        <dbReference type="SMART" id="SM00852"/>
    </source>
</evidence>
<keyword evidence="4 6" id="KW-0501">Molybdenum cofactor biosynthesis</keyword>
<keyword evidence="6" id="KW-0500">Molybdenum</keyword>
<dbReference type="RefSeq" id="WP_211903699.1">
    <property type="nucleotide sequence ID" value="NZ_CP046729.1"/>
</dbReference>
<reference evidence="8 9" key="1">
    <citation type="journal article" date="2021" name="Phytopathology">
        <title>Complete genome sequence of Ralstonia syzygii subsp. indonesiensis strain LLRS-1, isolated from wilted tobacco in China.</title>
        <authorList>
            <person name="Lu C.H."/>
            <person name="Li J.Y."/>
            <person name="Mi M.G."/>
            <person name="Lin Z.L."/>
            <person name="Jiang N."/>
            <person name="Gai X."/>
            <person name="Ma J.H."/>
            <person name="Lei L.P."/>
            <person name="Xia Z.Y."/>
        </authorList>
    </citation>
    <scope>NUCLEOTIDE SEQUENCE [LARGE SCALE GENOMIC DNA]</scope>
    <source>
        <strain evidence="8 9">LLRS-1</strain>
    </source>
</reference>
<comment type="pathway">
    <text evidence="2 6">Cofactor biosynthesis; molybdopterin biosynthesis.</text>
</comment>
<dbReference type="NCBIfam" id="NF045515">
    <property type="entry name" value="Glp_gephyrin"/>
    <property type="match status" value="1"/>
</dbReference>
<accession>A0ABX7ZFX1</accession>
<evidence type="ECO:0000313" key="9">
    <source>
        <dbReference type="Proteomes" id="UP000677898"/>
    </source>
</evidence>
<protein>
    <recommendedName>
        <fullName evidence="6">Molybdopterin molybdenumtransferase</fullName>
        <ecNumber evidence="6">2.10.1.1</ecNumber>
    </recommendedName>
</protein>
<dbReference type="InterPro" id="IPR001453">
    <property type="entry name" value="MoaB/Mog_dom"/>
</dbReference>
<comment type="cofactor">
    <cofactor evidence="6">
        <name>Mg(2+)</name>
        <dbReference type="ChEBI" id="CHEBI:18420"/>
    </cofactor>
</comment>
<dbReference type="EC" id="2.10.1.1" evidence="6"/>